<organism evidence="1 2">
    <name type="scientific">Riccia sorocarpa</name>
    <dbReference type="NCBI Taxonomy" id="122646"/>
    <lineage>
        <taxon>Eukaryota</taxon>
        <taxon>Viridiplantae</taxon>
        <taxon>Streptophyta</taxon>
        <taxon>Embryophyta</taxon>
        <taxon>Marchantiophyta</taxon>
        <taxon>Marchantiopsida</taxon>
        <taxon>Marchantiidae</taxon>
        <taxon>Marchantiales</taxon>
        <taxon>Ricciaceae</taxon>
        <taxon>Riccia</taxon>
    </lineage>
</organism>
<sequence length="190" mass="21374">MAGSLHAQKNAVWHWMTKHDFQMIVSYLEDPDCFAATTGGGWKTKIAEKTWTKVTTFVTWRYRFALRVSLRITESSWGRNLSGLTADMVFDASDLCPDSQHAFSVPEDNLSLSEEEEETIDRDKESIDLLDDDDVIKNQTASVIDGDEFHQITMTDDDDGLGMGNQTTQSTLVVEANRAEILAENQCSQQ</sequence>
<proteinExistence type="predicted"/>
<reference evidence="1 2" key="1">
    <citation type="submission" date="2024-09" db="EMBL/GenBank/DDBJ databases">
        <title>Chromosome-scale assembly of Riccia sorocarpa.</title>
        <authorList>
            <person name="Paukszto L."/>
        </authorList>
    </citation>
    <scope>NUCLEOTIDE SEQUENCE [LARGE SCALE GENOMIC DNA]</scope>
    <source>
        <strain evidence="1">LP-2024</strain>
        <tissue evidence="1">Aerial parts of the thallus</tissue>
    </source>
</reference>
<gene>
    <name evidence="1" type="ORF">R1sor_016976</name>
</gene>
<keyword evidence="2" id="KW-1185">Reference proteome</keyword>
<dbReference type="Proteomes" id="UP001633002">
    <property type="component" value="Unassembled WGS sequence"/>
</dbReference>
<dbReference type="AlphaFoldDB" id="A0ABD3I8V5"/>
<comment type="caution">
    <text evidence="1">The sequence shown here is derived from an EMBL/GenBank/DDBJ whole genome shotgun (WGS) entry which is preliminary data.</text>
</comment>
<evidence type="ECO:0000313" key="2">
    <source>
        <dbReference type="Proteomes" id="UP001633002"/>
    </source>
</evidence>
<evidence type="ECO:0000313" key="1">
    <source>
        <dbReference type="EMBL" id="KAL3698954.1"/>
    </source>
</evidence>
<accession>A0ABD3I8V5</accession>
<dbReference type="EMBL" id="JBJQOH010000001">
    <property type="protein sequence ID" value="KAL3698954.1"/>
    <property type="molecule type" value="Genomic_DNA"/>
</dbReference>
<name>A0ABD3I8V5_9MARC</name>
<protein>
    <submittedName>
        <fullName evidence="1">Uncharacterized protein</fullName>
    </submittedName>
</protein>